<dbReference type="PROSITE" id="PS00409">
    <property type="entry name" value="PROKAR_NTER_METHYL"/>
    <property type="match status" value="1"/>
</dbReference>
<accession>D9SSZ3</accession>
<keyword evidence="1" id="KW-0472">Membrane</keyword>
<feature type="transmembrane region" description="Helical" evidence="1">
    <location>
        <begin position="12"/>
        <end position="36"/>
    </location>
</feature>
<dbReference type="AlphaFoldDB" id="D9SSZ3"/>
<reference evidence="2 3" key="1">
    <citation type="submission" date="2010-08" db="EMBL/GenBank/DDBJ databases">
        <title>Complete sequence of Clostridium cellulovorans 743B.</title>
        <authorList>
            <consortium name="US DOE Joint Genome Institute"/>
            <person name="Lucas S."/>
            <person name="Copeland A."/>
            <person name="Lapidus A."/>
            <person name="Cheng J.-F."/>
            <person name="Bruce D."/>
            <person name="Goodwin L."/>
            <person name="Pitluck S."/>
            <person name="Chertkov O."/>
            <person name="Detter J.C."/>
            <person name="Han C."/>
            <person name="Tapia R."/>
            <person name="Land M."/>
            <person name="Hauser L."/>
            <person name="Chang Y.-J."/>
            <person name="Jeffries C."/>
            <person name="Kyrpides N."/>
            <person name="Ivanova N."/>
            <person name="Mikhailova N."/>
            <person name="Hemme C.L."/>
            <person name="Woyke T."/>
        </authorList>
    </citation>
    <scope>NUCLEOTIDE SEQUENCE [LARGE SCALE GENOMIC DNA]</scope>
    <source>
        <strain evidence="3">ATCC 35296 / DSM 3052 / OCM 3 / 743B</strain>
    </source>
</reference>
<dbReference type="RefSeq" id="WP_010075752.1">
    <property type="nucleotide sequence ID" value="NC_014393.1"/>
</dbReference>
<keyword evidence="1" id="KW-0812">Transmembrane</keyword>
<protein>
    <submittedName>
        <fullName evidence="2">Uncharacterized protein</fullName>
    </submittedName>
</protein>
<proteinExistence type="predicted"/>
<dbReference type="KEGG" id="ccb:Clocel_2963"/>
<dbReference type="HOGENOM" id="CLU_091705_7_3_9"/>
<organism evidence="2 3">
    <name type="scientific">Clostridium cellulovorans (strain ATCC 35296 / DSM 3052 / OCM 3 / 743B)</name>
    <dbReference type="NCBI Taxonomy" id="573061"/>
    <lineage>
        <taxon>Bacteria</taxon>
        <taxon>Bacillati</taxon>
        <taxon>Bacillota</taxon>
        <taxon>Clostridia</taxon>
        <taxon>Eubacteriales</taxon>
        <taxon>Clostridiaceae</taxon>
        <taxon>Clostridium</taxon>
    </lineage>
</organism>
<dbReference type="Pfam" id="PF07963">
    <property type="entry name" value="N_methyl"/>
    <property type="match status" value="1"/>
</dbReference>
<dbReference type="InterPro" id="IPR012902">
    <property type="entry name" value="N_methyl_site"/>
</dbReference>
<dbReference type="EMBL" id="CP002160">
    <property type="protein sequence ID" value="ADL52655.1"/>
    <property type="molecule type" value="Genomic_DNA"/>
</dbReference>
<evidence type="ECO:0000256" key="1">
    <source>
        <dbReference type="SAM" id="Phobius"/>
    </source>
</evidence>
<dbReference type="Proteomes" id="UP000002730">
    <property type="component" value="Chromosome"/>
</dbReference>
<evidence type="ECO:0000313" key="2">
    <source>
        <dbReference type="EMBL" id="ADL52655.1"/>
    </source>
</evidence>
<name>D9SSZ3_CLOC7</name>
<dbReference type="Gene3D" id="3.30.700.10">
    <property type="entry name" value="Glycoprotein, Type 4 Pilin"/>
    <property type="match status" value="1"/>
</dbReference>
<sequence>MQGKTGKERKGFTLIELIIVLAVMAIIASIAIPNFVSVRDNSKRKADAQSCETIKRMMISEVVEGSINDGDTFTYLPSGPTLTDTNNTLSTNTEALLAKELKDVKKPQFKNPIEDTNGDGEYTEVTGAGVSAPTVYTIIISSGNVQVKTS</sequence>
<dbReference type="OrthoDB" id="1957755at2"/>
<keyword evidence="3" id="KW-1185">Reference proteome</keyword>
<dbReference type="NCBIfam" id="TIGR02532">
    <property type="entry name" value="IV_pilin_GFxxxE"/>
    <property type="match status" value="1"/>
</dbReference>
<gene>
    <name evidence="2" type="ordered locus">Clocel_2963</name>
</gene>
<dbReference type="SUPFAM" id="SSF54523">
    <property type="entry name" value="Pili subunits"/>
    <property type="match status" value="1"/>
</dbReference>
<keyword evidence="1" id="KW-1133">Transmembrane helix</keyword>
<evidence type="ECO:0000313" key="3">
    <source>
        <dbReference type="Proteomes" id="UP000002730"/>
    </source>
</evidence>
<dbReference type="InterPro" id="IPR045584">
    <property type="entry name" value="Pilin-like"/>
</dbReference>
<dbReference type="STRING" id="573061.Clocel_2963"/>